<comment type="caution">
    <text evidence="3">The sequence shown here is derived from an EMBL/GenBank/DDBJ whole genome shotgun (WGS) entry which is preliminary data.</text>
</comment>
<feature type="non-terminal residue" evidence="3">
    <location>
        <position position="345"/>
    </location>
</feature>
<feature type="chain" id="PRO_5035262888" evidence="1">
    <location>
        <begin position="31"/>
        <end position="345"/>
    </location>
</feature>
<dbReference type="AlphaFoldDB" id="A0A8J6MXV5"/>
<evidence type="ECO:0000313" key="4">
    <source>
        <dbReference type="Proteomes" id="UP000650524"/>
    </source>
</evidence>
<dbReference type="Proteomes" id="UP000650524">
    <property type="component" value="Unassembled WGS sequence"/>
</dbReference>
<dbReference type="PANTHER" id="PTHR15032">
    <property type="entry name" value="N-ACYL-PHOSPHATIDYLETHANOLAMINE-HYDROLYZING PHOSPHOLIPASE D"/>
    <property type="match status" value="1"/>
</dbReference>
<dbReference type="Gene3D" id="3.60.15.10">
    <property type="entry name" value="Ribonuclease Z/Hydroxyacylglutathione hydrolase-like"/>
    <property type="match status" value="1"/>
</dbReference>
<reference evidence="3 4" key="1">
    <citation type="submission" date="2020-08" db="EMBL/GenBank/DDBJ databases">
        <title>Bridging the membrane lipid divide: bacteria of the FCB group superphylum have the potential to synthesize archaeal ether lipids.</title>
        <authorList>
            <person name="Villanueva L."/>
            <person name="Von Meijenfeldt F.A.B."/>
            <person name="Westbye A.B."/>
            <person name="Yadav S."/>
            <person name="Hopmans E.C."/>
            <person name="Dutilh B.E."/>
            <person name="Sinninghe Damste J.S."/>
        </authorList>
    </citation>
    <scope>NUCLEOTIDE SEQUENCE [LARGE SCALE GENOMIC DNA]</scope>
    <source>
        <strain evidence="3">NIOZ-UU27</strain>
    </source>
</reference>
<evidence type="ECO:0000256" key="1">
    <source>
        <dbReference type="SAM" id="SignalP"/>
    </source>
</evidence>
<keyword evidence="1" id="KW-0732">Signal</keyword>
<accession>A0A8J6MXV5</accession>
<organism evidence="3 4">
    <name type="scientific">Candidatus Desulfacyla euxinica</name>
    <dbReference type="NCBI Taxonomy" id="2841693"/>
    <lineage>
        <taxon>Bacteria</taxon>
        <taxon>Deltaproteobacteria</taxon>
        <taxon>Candidatus Desulfacyla</taxon>
    </lineage>
</organism>
<name>A0A8J6MXV5_9DELT</name>
<dbReference type="PANTHER" id="PTHR15032:SF4">
    <property type="entry name" value="N-ACYL-PHOSPHATIDYLETHANOLAMINE-HYDROLYZING PHOSPHOLIPASE D"/>
    <property type="match status" value="1"/>
</dbReference>
<dbReference type="SUPFAM" id="SSF56281">
    <property type="entry name" value="Metallo-hydrolase/oxidoreductase"/>
    <property type="match status" value="1"/>
</dbReference>
<protein>
    <submittedName>
        <fullName evidence="3">MBL fold metallo-hydrolase</fullName>
    </submittedName>
</protein>
<dbReference type="EMBL" id="JACNJD010000039">
    <property type="protein sequence ID" value="MBC8175878.1"/>
    <property type="molecule type" value="Genomic_DNA"/>
</dbReference>
<evidence type="ECO:0000259" key="2">
    <source>
        <dbReference type="Pfam" id="PF12706"/>
    </source>
</evidence>
<feature type="domain" description="Metallo-beta-lactamase" evidence="2">
    <location>
        <begin position="133"/>
        <end position="323"/>
    </location>
</feature>
<gene>
    <name evidence="3" type="ORF">H8E19_00625</name>
</gene>
<proteinExistence type="predicted"/>
<dbReference type="InterPro" id="IPR001279">
    <property type="entry name" value="Metallo-B-lactamas"/>
</dbReference>
<evidence type="ECO:0000313" key="3">
    <source>
        <dbReference type="EMBL" id="MBC8175878.1"/>
    </source>
</evidence>
<dbReference type="GO" id="GO:0005737">
    <property type="term" value="C:cytoplasm"/>
    <property type="evidence" value="ECO:0007669"/>
    <property type="project" value="TreeGrafter"/>
</dbReference>
<sequence length="345" mass="39761">MTRRNLIKKLFNWSKMAFMLSFFPSCSVHGSVNTGGTNPEGVQSNGLSLREIARKKIHHGDDRFISPFGEGGHKNLGQILWWKLFSENRFKTYYDRERVVPVSIDWGPVRSNKGLSITFIKHAGMMIKDEDKYILVDPVFFDLSWFIKDFTPLASDIKEMPTPDHVLITHGHYDHLDKTSLGSLDKETHLITPLGYNDVFDDLGMHRRTQMDWFDTFEEGERKITLLPCNHWTMRNPLVGPNRSLWGSFLLKTKSGATIFISGDTGYFEGFGEIGKEFSIDLAIFNLSAYEPRWFMSAGHINPQETVRAFQELRAKHLIIVHWGTFRLGDEPVYFPPVQLKQELD</sequence>
<dbReference type="Pfam" id="PF12706">
    <property type="entry name" value="Lactamase_B_2"/>
    <property type="match status" value="1"/>
</dbReference>
<feature type="signal peptide" evidence="1">
    <location>
        <begin position="1"/>
        <end position="30"/>
    </location>
</feature>
<dbReference type="InterPro" id="IPR036866">
    <property type="entry name" value="RibonucZ/Hydroxyglut_hydro"/>
</dbReference>